<keyword evidence="3" id="KW-1185">Reference proteome</keyword>
<dbReference type="Proteomes" id="UP001432062">
    <property type="component" value="Chromosome"/>
</dbReference>
<feature type="domain" description="Large ribosomal subunit protein bL12 C-terminal" evidence="1">
    <location>
        <begin position="46"/>
        <end position="74"/>
    </location>
</feature>
<dbReference type="Gene3D" id="3.30.1390.10">
    <property type="match status" value="1"/>
</dbReference>
<organism evidence="2 3">
    <name type="scientific">Nocardia vinacea</name>
    <dbReference type="NCBI Taxonomy" id="96468"/>
    <lineage>
        <taxon>Bacteria</taxon>
        <taxon>Bacillati</taxon>
        <taxon>Actinomycetota</taxon>
        <taxon>Actinomycetes</taxon>
        <taxon>Mycobacteriales</taxon>
        <taxon>Nocardiaceae</taxon>
        <taxon>Nocardia</taxon>
    </lineage>
</organism>
<accession>A0ABZ1YGQ5</accession>
<dbReference type="RefSeq" id="WP_329405154.1">
    <property type="nucleotide sequence ID" value="NZ_CP109441.1"/>
</dbReference>
<dbReference type="InterPro" id="IPR013823">
    <property type="entry name" value="Ribosomal_bL12_C"/>
</dbReference>
<evidence type="ECO:0000313" key="3">
    <source>
        <dbReference type="Proteomes" id="UP001432062"/>
    </source>
</evidence>
<name>A0ABZ1YGQ5_9NOCA</name>
<evidence type="ECO:0000259" key="1">
    <source>
        <dbReference type="Pfam" id="PF00542"/>
    </source>
</evidence>
<dbReference type="SUPFAM" id="SSF54736">
    <property type="entry name" value="ClpS-like"/>
    <property type="match status" value="1"/>
</dbReference>
<dbReference type="Pfam" id="PF00542">
    <property type="entry name" value="Ribosomal_L12"/>
    <property type="match status" value="1"/>
</dbReference>
<dbReference type="EMBL" id="CP109441">
    <property type="protein sequence ID" value="WUV42402.1"/>
    <property type="molecule type" value="Genomic_DNA"/>
</dbReference>
<evidence type="ECO:0000313" key="2">
    <source>
        <dbReference type="EMBL" id="WUV42402.1"/>
    </source>
</evidence>
<keyword evidence="2" id="KW-0687">Ribonucleoprotein</keyword>
<dbReference type="GO" id="GO:0005840">
    <property type="term" value="C:ribosome"/>
    <property type="evidence" value="ECO:0007669"/>
    <property type="project" value="UniProtKB-KW"/>
</dbReference>
<dbReference type="InterPro" id="IPR014719">
    <property type="entry name" value="Ribosomal_bL12_C/ClpS-like"/>
</dbReference>
<gene>
    <name evidence="2" type="ORF">OG563_24350</name>
</gene>
<protein>
    <submittedName>
        <fullName evidence="2">Ribosomal protein L7/L12</fullName>
    </submittedName>
</protein>
<sequence length="78" mass="9047">MFDNNGLERRIDSLERKLDLIIKHLGLPSPDPATPYDEIDELIRQGKKIHAIKLYRNLTGSGLREAKDAVETRERHLR</sequence>
<proteinExistence type="predicted"/>
<keyword evidence="2" id="KW-0689">Ribosomal protein</keyword>
<reference evidence="2" key="1">
    <citation type="submission" date="2022-10" db="EMBL/GenBank/DDBJ databases">
        <title>The complete genomes of actinobacterial strains from the NBC collection.</title>
        <authorList>
            <person name="Joergensen T.S."/>
            <person name="Alvarez Arevalo M."/>
            <person name="Sterndorff E.B."/>
            <person name="Faurdal D."/>
            <person name="Vuksanovic O."/>
            <person name="Mourched A.-S."/>
            <person name="Charusanti P."/>
            <person name="Shaw S."/>
            <person name="Blin K."/>
            <person name="Weber T."/>
        </authorList>
    </citation>
    <scope>NUCLEOTIDE SEQUENCE</scope>
    <source>
        <strain evidence="2">NBC_01482</strain>
    </source>
</reference>